<dbReference type="GO" id="GO:0008422">
    <property type="term" value="F:beta-glucosidase activity"/>
    <property type="evidence" value="ECO:0007669"/>
    <property type="project" value="TreeGrafter"/>
</dbReference>
<dbReference type="Gene3D" id="3.20.20.80">
    <property type="entry name" value="Glycosidases"/>
    <property type="match status" value="1"/>
</dbReference>
<evidence type="ECO:0000313" key="6">
    <source>
        <dbReference type="Proteomes" id="UP000305511"/>
    </source>
</evidence>
<dbReference type="Proteomes" id="UP000305511">
    <property type="component" value="Unassembled WGS sequence"/>
</dbReference>
<dbReference type="PANTHER" id="PTHR10353:SF296">
    <property type="entry name" value="6-PHOSPHO-BETA-GLUCOSIDASE"/>
    <property type="match status" value="1"/>
</dbReference>
<dbReference type="AlphaFoldDB" id="A0A4U3KP14"/>
<comment type="caution">
    <text evidence="5">The sequence shown here is derived from an EMBL/GenBank/DDBJ whole genome shotgun (WGS) entry which is preliminary data.</text>
</comment>
<name>A0A4U3KP14_ENTFL</name>
<dbReference type="SUPFAM" id="SSF51445">
    <property type="entry name" value="(Trans)glycosidases"/>
    <property type="match status" value="1"/>
</dbReference>
<gene>
    <name evidence="5" type="ORF">EY666_17865</name>
</gene>
<dbReference type="PANTHER" id="PTHR10353">
    <property type="entry name" value="GLYCOSYL HYDROLASE"/>
    <property type="match status" value="1"/>
</dbReference>
<evidence type="ECO:0000313" key="5">
    <source>
        <dbReference type="EMBL" id="TKK63870.1"/>
    </source>
</evidence>
<reference evidence="5 6" key="1">
    <citation type="submission" date="2019-02" db="EMBL/GenBank/DDBJ databases">
        <title>Bacteria dissemination in different level of health care in South Africa: the effectiveness of infections prevention and control.</title>
        <authorList>
            <person name="Shobo C."/>
            <person name="Amoako D.G."/>
            <person name="Allam M."/>
            <person name="Ismail A."/>
            <person name="Bester L.A."/>
            <person name="Essack S.Y."/>
        </authorList>
    </citation>
    <scope>NUCLEOTIDE SEQUENCE [LARGE SCALE GENOMIC DNA]</scope>
    <source>
        <strain evidence="5 6">2SIL2</strain>
    </source>
</reference>
<dbReference type="Pfam" id="PF00232">
    <property type="entry name" value="Glyco_hydro_1"/>
    <property type="match status" value="1"/>
</dbReference>
<dbReference type="InterPro" id="IPR001360">
    <property type="entry name" value="Glyco_hydro_1"/>
</dbReference>
<comment type="similarity">
    <text evidence="1 4">Belongs to the glycosyl hydrolase 1 family.</text>
</comment>
<dbReference type="GO" id="GO:0005829">
    <property type="term" value="C:cytosol"/>
    <property type="evidence" value="ECO:0007669"/>
    <property type="project" value="TreeGrafter"/>
</dbReference>
<dbReference type="GO" id="GO:0016052">
    <property type="term" value="P:carbohydrate catabolic process"/>
    <property type="evidence" value="ECO:0007669"/>
    <property type="project" value="TreeGrafter"/>
</dbReference>
<organism evidence="5 6">
    <name type="scientific">Enterococcus faecalis</name>
    <name type="common">Streptococcus faecalis</name>
    <dbReference type="NCBI Taxonomy" id="1351"/>
    <lineage>
        <taxon>Bacteria</taxon>
        <taxon>Bacillati</taxon>
        <taxon>Bacillota</taxon>
        <taxon>Bacilli</taxon>
        <taxon>Lactobacillales</taxon>
        <taxon>Enterococcaceae</taxon>
        <taxon>Enterococcus</taxon>
    </lineage>
</organism>
<keyword evidence="2 5" id="KW-0378">Hydrolase</keyword>
<dbReference type="EMBL" id="SIYF01000587">
    <property type="protein sequence ID" value="TKK63870.1"/>
    <property type="molecule type" value="Genomic_DNA"/>
</dbReference>
<dbReference type="RefSeq" id="WP_137274513.1">
    <property type="nucleotide sequence ID" value="NZ_JAHHFD010000028.1"/>
</dbReference>
<keyword evidence="3" id="KW-0326">Glycosidase</keyword>
<accession>A0A4U3KP14</accession>
<dbReference type="InterPro" id="IPR017853">
    <property type="entry name" value="GH"/>
</dbReference>
<dbReference type="FunFam" id="3.20.20.80:FF:000004">
    <property type="entry name" value="Beta-glucosidase 6-phospho-beta-glucosidase"/>
    <property type="match status" value="1"/>
</dbReference>
<evidence type="ECO:0000256" key="2">
    <source>
        <dbReference type="ARBA" id="ARBA00022801"/>
    </source>
</evidence>
<protein>
    <submittedName>
        <fullName evidence="5">Glycoside hydrolase family 1 protein</fullName>
    </submittedName>
</protein>
<dbReference type="PRINTS" id="PR00131">
    <property type="entry name" value="GLHYDRLASE1"/>
</dbReference>
<sequence length="470" mass="54399">MSSSEKKQLSSMPNDFLWGGAISATQVEGAYNRDGKGLSNLDLALRCKKGEKRQITQQVDVNQYYPSHRAIGFYESYQKDIQLFADMGFKSLRFSIQWSRIFPTGEEERPNEAGLLFYEKILDELERHRIEPIITISHFDLPENLVTKYGSWKNRQVITFYLRFCEALFQRFSDRVRYWIPFNEINVITYMPYFSTGIHTENYQEIFQMAHHQLVASAKAVQLGRKYSSNYRFATMLMYGPTYPHNCHPESVFQAMMDDEETYYFGDIQIRGYYSPWAKKMLEQLGVQLVITEEDEQDLREGVVDFVSISYYMSWTTAPETAAGNMATGGKNPFLEQSEWGWQVDPLGLRISLNRLYQRYEKEIMIVENGLGAVDHCSENGEIYDNYRIDYLQQHLLAVKQAIVFDGVPVIGFTVWSAIDSISASTGEIGKRYGLIYVDLDDEGQGTLGRKKKASFYWYQKIIESNGAEL</sequence>
<proteinExistence type="inferred from homology"/>
<evidence type="ECO:0000256" key="1">
    <source>
        <dbReference type="ARBA" id="ARBA00010838"/>
    </source>
</evidence>
<evidence type="ECO:0000256" key="4">
    <source>
        <dbReference type="RuleBase" id="RU003690"/>
    </source>
</evidence>
<evidence type="ECO:0000256" key="3">
    <source>
        <dbReference type="ARBA" id="ARBA00023295"/>
    </source>
</evidence>